<proteinExistence type="predicted"/>
<feature type="transmembrane region" description="Helical" evidence="2">
    <location>
        <begin position="34"/>
        <end position="58"/>
    </location>
</feature>
<dbReference type="Proteomes" id="UP000321379">
    <property type="component" value="Unassembled WGS sequence"/>
</dbReference>
<dbReference type="PROSITE" id="PS50005">
    <property type="entry name" value="TPR"/>
    <property type="match status" value="1"/>
</dbReference>
<gene>
    <name evidence="3" type="ORF">FVP33_08270</name>
</gene>
<dbReference type="InterPro" id="IPR011990">
    <property type="entry name" value="TPR-like_helical_dom_sf"/>
</dbReference>
<keyword evidence="4" id="KW-1185">Reference proteome</keyword>
<dbReference type="InterPro" id="IPR019734">
    <property type="entry name" value="TPR_rpt"/>
</dbReference>
<keyword evidence="2" id="KW-0812">Transmembrane</keyword>
<comment type="caution">
    <text evidence="3">The sequence shown here is derived from an EMBL/GenBank/DDBJ whole genome shotgun (WGS) entry which is preliminary data.</text>
</comment>
<sequence length="143" mass="15631">MAAIVMAALLLLYLVVVAQLAIRLIAVDNGVSKALGVALIVLPLIGAWALVAELLFGIRSERLVRRLREAGELPVDTLPKRTSGRPERSAADAEFPRYRAEVEADPGSWQAWFRLGLAYDASGDRRRARQAIRKAITLERSAG</sequence>
<dbReference type="SUPFAM" id="SSF48452">
    <property type="entry name" value="TPR-like"/>
    <property type="match status" value="1"/>
</dbReference>
<keyword evidence="1" id="KW-0802">TPR repeat</keyword>
<dbReference type="Gene3D" id="1.25.40.10">
    <property type="entry name" value="Tetratricopeptide repeat domain"/>
    <property type="match status" value="1"/>
</dbReference>
<accession>A0A5C8UUL2</accession>
<evidence type="ECO:0000313" key="3">
    <source>
        <dbReference type="EMBL" id="TXN31653.1"/>
    </source>
</evidence>
<dbReference type="AlphaFoldDB" id="A0A5C8UUL2"/>
<keyword evidence="2" id="KW-0472">Membrane</keyword>
<evidence type="ECO:0000313" key="4">
    <source>
        <dbReference type="Proteomes" id="UP000321379"/>
    </source>
</evidence>
<name>A0A5C8UUL2_9MICO</name>
<evidence type="ECO:0000256" key="2">
    <source>
        <dbReference type="SAM" id="Phobius"/>
    </source>
</evidence>
<keyword evidence="2" id="KW-1133">Transmembrane helix</keyword>
<evidence type="ECO:0000256" key="1">
    <source>
        <dbReference type="PROSITE-ProRule" id="PRU00339"/>
    </source>
</evidence>
<feature type="repeat" description="TPR" evidence="1">
    <location>
        <begin position="109"/>
        <end position="142"/>
    </location>
</feature>
<organism evidence="3 4">
    <name type="scientific">Lacisediminihabitans profunda</name>
    <dbReference type="NCBI Taxonomy" id="2594790"/>
    <lineage>
        <taxon>Bacteria</taxon>
        <taxon>Bacillati</taxon>
        <taxon>Actinomycetota</taxon>
        <taxon>Actinomycetes</taxon>
        <taxon>Micrococcales</taxon>
        <taxon>Microbacteriaceae</taxon>
        <taxon>Lacisediminihabitans</taxon>
    </lineage>
</organism>
<dbReference type="EMBL" id="VRMG01000005">
    <property type="protein sequence ID" value="TXN31653.1"/>
    <property type="molecule type" value="Genomic_DNA"/>
</dbReference>
<reference evidence="3 4" key="1">
    <citation type="submission" date="2019-08" db="EMBL/GenBank/DDBJ databases">
        <title>Bacterial whole genome sequence for Glaciihabitans sp. CHu50b-6-2.</title>
        <authorList>
            <person name="Jin L."/>
        </authorList>
    </citation>
    <scope>NUCLEOTIDE SEQUENCE [LARGE SCALE GENOMIC DNA]</scope>
    <source>
        <strain evidence="3 4">CHu50b-6-2</strain>
    </source>
</reference>
<dbReference type="SMART" id="SM00028">
    <property type="entry name" value="TPR"/>
    <property type="match status" value="1"/>
</dbReference>
<protein>
    <submittedName>
        <fullName evidence="3">Uncharacterized protein</fullName>
    </submittedName>
</protein>